<reference evidence="1 2" key="1">
    <citation type="submission" date="2021-06" db="EMBL/GenBank/DDBJ databases">
        <title>Caerostris darwini draft genome.</title>
        <authorList>
            <person name="Kono N."/>
            <person name="Arakawa K."/>
        </authorList>
    </citation>
    <scope>NUCLEOTIDE SEQUENCE [LARGE SCALE GENOMIC DNA]</scope>
</reference>
<dbReference type="AlphaFoldDB" id="A0AAV4TTI9"/>
<name>A0AAV4TTI9_9ARAC</name>
<sequence length="107" mass="12485">MTNAIPIIFHCFAVHKGKISTFHSRQSKIDSTYSLISIQNQKRAIRKTPENTKKPSQSKTRYHYRNIAASNCATPDVILNWKFHVHFDKPRKEHETITEIRDLIPGR</sequence>
<keyword evidence="2" id="KW-1185">Reference proteome</keyword>
<protein>
    <submittedName>
        <fullName evidence="1">Uncharacterized protein</fullName>
    </submittedName>
</protein>
<dbReference type="Proteomes" id="UP001054837">
    <property type="component" value="Unassembled WGS sequence"/>
</dbReference>
<proteinExistence type="predicted"/>
<comment type="caution">
    <text evidence="1">The sequence shown here is derived from an EMBL/GenBank/DDBJ whole genome shotgun (WGS) entry which is preliminary data.</text>
</comment>
<organism evidence="1 2">
    <name type="scientific">Caerostris darwini</name>
    <dbReference type="NCBI Taxonomy" id="1538125"/>
    <lineage>
        <taxon>Eukaryota</taxon>
        <taxon>Metazoa</taxon>
        <taxon>Ecdysozoa</taxon>
        <taxon>Arthropoda</taxon>
        <taxon>Chelicerata</taxon>
        <taxon>Arachnida</taxon>
        <taxon>Araneae</taxon>
        <taxon>Araneomorphae</taxon>
        <taxon>Entelegynae</taxon>
        <taxon>Araneoidea</taxon>
        <taxon>Araneidae</taxon>
        <taxon>Caerostris</taxon>
    </lineage>
</organism>
<evidence type="ECO:0000313" key="2">
    <source>
        <dbReference type="Proteomes" id="UP001054837"/>
    </source>
</evidence>
<accession>A0AAV4TTI9</accession>
<evidence type="ECO:0000313" key="1">
    <source>
        <dbReference type="EMBL" id="GIY49169.1"/>
    </source>
</evidence>
<gene>
    <name evidence="1" type="ORF">CDAR_437101</name>
</gene>
<dbReference type="EMBL" id="BPLQ01010207">
    <property type="protein sequence ID" value="GIY49169.1"/>
    <property type="molecule type" value="Genomic_DNA"/>
</dbReference>